<dbReference type="PRINTS" id="PR00926">
    <property type="entry name" value="MITOCARRIER"/>
</dbReference>
<dbReference type="EMBL" id="BMAR01000011">
    <property type="protein sequence ID" value="GFR46022.1"/>
    <property type="molecule type" value="Genomic_DNA"/>
</dbReference>
<dbReference type="GO" id="GO:0055085">
    <property type="term" value="P:transmembrane transport"/>
    <property type="evidence" value="ECO:0007669"/>
    <property type="project" value="InterPro"/>
</dbReference>
<evidence type="ECO:0000313" key="9">
    <source>
        <dbReference type="EMBL" id="GFR46022.1"/>
    </source>
</evidence>
<gene>
    <name evidence="9" type="ORF">Agub_g7287</name>
</gene>
<proteinExistence type="inferred from homology"/>
<dbReference type="SUPFAM" id="SSF103506">
    <property type="entry name" value="Mitochondrial carrier"/>
    <property type="match status" value="2"/>
</dbReference>
<keyword evidence="5 6" id="KW-0472">Membrane</keyword>
<feature type="repeat" description="Solcar" evidence="6">
    <location>
        <begin position="255"/>
        <end position="371"/>
    </location>
</feature>
<dbReference type="Gene3D" id="1.50.40.10">
    <property type="entry name" value="Mitochondrial carrier domain"/>
    <property type="match status" value="2"/>
</dbReference>
<evidence type="ECO:0000256" key="7">
    <source>
        <dbReference type="RuleBase" id="RU000488"/>
    </source>
</evidence>
<comment type="subcellular location">
    <subcellularLocation>
        <location evidence="1">Membrane</location>
        <topology evidence="1">Multi-pass membrane protein</topology>
    </subcellularLocation>
</comment>
<reference evidence="9 10" key="1">
    <citation type="journal article" date="2021" name="Sci. Rep.">
        <title>Genome sequencing of the multicellular alga Astrephomene provides insights into convergent evolution of germ-soma differentiation.</title>
        <authorList>
            <person name="Yamashita S."/>
            <person name="Yamamoto K."/>
            <person name="Matsuzaki R."/>
            <person name="Suzuki S."/>
            <person name="Yamaguchi H."/>
            <person name="Hirooka S."/>
            <person name="Minakuchi Y."/>
            <person name="Miyagishima S."/>
            <person name="Kawachi M."/>
            <person name="Toyoda A."/>
            <person name="Nozaki H."/>
        </authorList>
    </citation>
    <scope>NUCLEOTIDE SEQUENCE [LARGE SCALE GENOMIC DNA]</scope>
    <source>
        <strain evidence="9 10">NIES-4017</strain>
    </source>
</reference>
<evidence type="ECO:0000256" key="3">
    <source>
        <dbReference type="ARBA" id="ARBA00022692"/>
    </source>
</evidence>
<evidence type="ECO:0000256" key="4">
    <source>
        <dbReference type="ARBA" id="ARBA00022737"/>
    </source>
</evidence>
<feature type="region of interest" description="Disordered" evidence="8">
    <location>
        <begin position="1"/>
        <end position="25"/>
    </location>
</feature>
<keyword evidence="10" id="KW-1185">Reference proteome</keyword>
<evidence type="ECO:0000313" key="10">
    <source>
        <dbReference type="Proteomes" id="UP001054857"/>
    </source>
</evidence>
<feature type="region of interest" description="Disordered" evidence="8">
    <location>
        <begin position="219"/>
        <end position="251"/>
    </location>
</feature>
<dbReference type="PANTHER" id="PTHR24089">
    <property type="entry name" value="SOLUTE CARRIER FAMILY 25"/>
    <property type="match status" value="1"/>
</dbReference>
<organism evidence="9 10">
    <name type="scientific">Astrephomene gubernaculifera</name>
    <dbReference type="NCBI Taxonomy" id="47775"/>
    <lineage>
        <taxon>Eukaryota</taxon>
        <taxon>Viridiplantae</taxon>
        <taxon>Chlorophyta</taxon>
        <taxon>core chlorophytes</taxon>
        <taxon>Chlorophyceae</taxon>
        <taxon>CS clade</taxon>
        <taxon>Chlamydomonadales</taxon>
        <taxon>Astrephomenaceae</taxon>
        <taxon>Astrephomene</taxon>
    </lineage>
</organism>
<protein>
    <recommendedName>
        <fullName evidence="11">Mitochondrial carrier protein</fullName>
    </recommendedName>
</protein>
<name>A0AAD3DS75_9CHLO</name>
<evidence type="ECO:0000256" key="1">
    <source>
        <dbReference type="ARBA" id="ARBA00004141"/>
    </source>
</evidence>
<keyword evidence="4" id="KW-0677">Repeat</keyword>
<dbReference type="Proteomes" id="UP001054857">
    <property type="component" value="Unassembled WGS sequence"/>
</dbReference>
<keyword evidence="2 7" id="KW-0813">Transport</keyword>
<feature type="repeat" description="Solcar" evidence="6">
    <location>
        <begin position="397"/>
        <end position="520"/>
    </location>
</feature>
<comment type="caution">
    <text evidence="9">The sequence shown here is derived from an EMBL/GenBank/DDBJ whole genome shotgun (WGS) entry which is preliminary data.</text>
</comment>
<feature type="repeat" description="Solcar" evidence="6">
    <location>
        <begin position="39"/>
        <end position="122"/>
    </location>
</feature>
<evidence type="ECO:0000256" key="6">
    <source>
        <dbReference type="PROSITE-ProRule" id="PRU00282"/>
    </source>
</evidence>
<keyword evidence="3 6" id="KW-0812">Transmembrane</keyword>
<dbReference type="Pfam" id="PF00153">
    <property type="entry name" value="Mito_carr"/>
    <property type="match status" value="3"/>
</dbReference>
<accession>A0AAD3DS75</accession>
<dbReference type="PROSITE" id="PS50920">
    <property type="entry name" value="SOLCAR"/>
    <property type="match status" value="3"/>
</dbReference>
<evidence type="ECO:0000256" key="2">
    <source>
        <dbReference type="ARBA" id="ARBA00022448"/>
    </source>
</evidence>
<dbReference type="InterPro" id="IPR018108">
    <property type="entry name" value="MCP_transmembrane"/>
</dbReference>
<dbReference type="GO" id="GO:0016020">
    <property type="term" value="C:membrane"/>
    <property type="evidence" value="ECO:0007669"/>
    <property type="project" value="UniProtKB-SubCell"/>
</dbReference>
<sequence length="527" mass="54629">MSTGVRDQSKMATAGSSALTQGVTEHHDPVKDWLRSNVPLFGRELMAGGAAGAVAKTFVAPVERTKILLMTGKAKMSAYNTIKLLFQTEGVAGLFRGNGASCLRIVPYAALHFSSYEFYKRLLSEGVPTTLSHTSTATASSSAVAASSAMSSSSKSSSVAVVSASNGISSSADGSANTETRDEWDDDALVTAEAVALGTKPVVAVEAELQGLRRGDDAVEDADMASQQQQQLPQQQQPQVGAAGGAAKEGGRRRLGSLEELVAGSMAGATAVLATYPLDVVRTRLAWVTEAGAADLGAATSSSAATAAKSAAPKPAQVNPYHPDHGIFRTISLIARQEGMLGLYRGLAPTLYGIMPYAGLKFYVYGLLKQWYREVRPPQQQPHASHGGSGHGGAERLPVPVMLMFGGTAGLVAQTATYPLDVVRRRMQVFGLQDHAAVAAASAGTSSAEGSTAAAASTAATSSSSAAASSARGPSTWGTAVHILRSEGPRGLVRGLSLNFLKVVPSTAVGFTMYDMFKQYLDIKGTL</sequence>
<evidence type="ECO:0000256" key="5">
    <source>
        <dbReference type="ARBA" id="ARBA00023136"/>
    </source>
</evidence>
<evidence type="ECO:0008006" key="11">
    <source>
        <dbReference type="Google" id="ProtNLM"/>
    </source>
</evidence>
<comment type="similarity">
    <text evidence="7">Belongs to the mitochondrial carrier (TC 2.A.29) family.</text>
</comment>
<dbReference type="InterPro" id="IPR002067">
    <property type="entry name" value="MCP"/>
</dbReference>
<evidence type="ECO:0000256" key="8">
    <source>
        <dbReference type="SAM" id="MobiDB-lite"/>
    </source>
</evidence>
<dbReference type="AlphaFoldDB" id="A0AAD3DS75"/>
<dbReference type="InterPro" id="IPR023395">
    <property type="entry name" value="MCP_dom_sf"/>
</dbReference>
<feature type="compositionally biased region" description="Low complexity" evidence="8">
    <location>
        <begin position="227"/>
        <end position="241"/>
    </location>
</feature>
<feature type="compositionally biased region" description="Polar residues" evidence="8">
    <location>
        <begin position="1"/>
        <end position="23"/>
    </location>
</feature>